<gene>
    <name evidence="3" type="ORF">H1R20_g1696</name>
</gene>
<evidence type="ECO:0000259" key="2">
    <source>
        <dbReference type="Pfam" id="PF24883"/>
    </source>
</evidence>
<dbReference type="InterPro" id="IPR056884">
    <property type="entry name" value="NPHP3-like_N"/>
</dbReference>
<evidence type="ECO:0000313" key="4">
    <source>
        <dbReference type="Proteomes" id="UP001140091"/>
    </source>
</evidence>
<dbReference type="AlphaFoldDB" id="A0A9W8JM58"/>
<dbReference type="OrthoDB" id="2970937at2759"/>
<proteinExistence type="predicted"/>
<dbReference type="InterPro" id="IPR027417">
    <property type="entry name" value="P-loop_NTPase"/>
</dbReference>
<name>A0A9W8JM58_9AGAR</name>
<dbReference type="Gene3D" id="3.40.50.300">
    <property type="entry name" value="P-loop containing nucleotide triphosphate hydrolases"/>
    <property type="match status" value="1"/>
</dbReference>
<dbReference type="Pfam" id="PF24883">
    <property type="entry name" value="NPHP3_N"/>
    <property type="match status" value="1"/>
</dbReference>
<keyword evidence="1" id="KW-0677">Repeat</keyword>
<comment type="caution">
    <text evidence="3">The sequence shown here is derived from an EMBL/GenBank/DDBJ whole genome shotgun (WGS) entry which is preliminary data.</text>
</comment>
<dbReference type="PANTHER" id="PTHR10039:SF14">
    <property type="entry name" value="NACHT DOMAIN-CONTAINING PROTEIN"/>
    <property type="match status" value="1"/>
</dbReference>
<dbReference type="SUPFAM" id="SSF52540">
    <property type="entry name" value="P-loop containing nucleoside triphosphate hydrolases"/>
    <property type="match status" value="1"/>
</dbReference>
<feature type="domain" description="Nephrocystin 3-like N-terminal" evidence="2">
    <location>
        <begin position="69"/>
        <end position="226"/>
    </location>
</feature>
<dbReference type="EMBL" id="JANBPK010000544">
    <property type="protein sequence ID" value="KAJ2935399.1"/>
    <property type="molecule type" value="Genomic_DNA"/>
</dbReference>
<keyword evidence="4" id="KW-1185">Reference proteome</keyword>
<dbReference type="PANTHER" id="PTHR10039">
    <property type="entry name" value="AMELOGENIN"/>
    <property type="match status" value="1"/>
</dbReference>
<organism evidence="3 4">
    <name type="scientific">Candolleomyces eurysporus</name>
    <dbReference type="NCBI Taxonomy" id="2828524"/>
    <lineage>
        <taxon>Eukaryota</taxon>
        <taxon>Fungi</taxon>
        <taxon>Dikarya</taxon>
        <taxon>Basidiomycota</taxon>
        <taxon>Agaricomycotina</taxon>
        <taxon>Agaricomycetes</taxon>
        <taxon>Agaricomycetidae</taxon>
        <taxon>Agaricales</taxon>
        <taxon>Agaricineae</taxon>
        <taxon>Psathyrellaceae</taxon>
        <taxon>Candolleomyces</taxon>
    </lineage>
</organism>
<dbReference type="Proteomes" id="UP001140091">
    <property type="component" value="Unassembled WGS sequence"/>
</dbReference>
<sequence length="538" mass="60920">MKVVDASQHHTSSHNASEGWKVLLEKVAPAALHNSEARYDPPKCDEDTRVEVISEIMSFITANRNSPSPQQRLLCMTGAAGSGKSALQQTIAEHCASEEPGILGATFFFCAADQTRNSVLAVVPTIAYQLALRHRPLRQLIVAAVENDSLVFSKSLRTQMRTLIVDPVEGLGRQEGGSGPSFPPHVILIDGLDECKDEDRQVELLLAIKECFVDTSTPFRLFISSRPEWAIRSALKPGGHLHGAAYHIQLSDQYDATADIRCFLWRRLLALIPQNDDDSGPWFSEADVERLVEAASGQFVYAATAIRYLSERRALPARRLNTLLTWISSGSGNSPLSALDNLYTQIVTSAKTTYEAAVDQDGSEGDRFLLLLRSYQLSSLYDPILDVVPIQDWDMLLSGELNTHETILSDLRSLMTTVELKQISKFGNSFPAPGFRPFALHIYHKSFIDFCGDQSRAKDLYFPDSRRDMLEKMDKWLEGYCKIERYFLDRWVKFTTQILDESKDMDPDLSSMIQHYRDKWREEHRRLVHRRRHERPES</sequence>
<feature type="non-terminal residue" evidence="3">
    <location>
        <position position="1"/>
    </location>
</feature>
<reference evidence="3" key="1">
    <citation type="submission" date="2022-06" db="EMBL/GenBank/DDBJ databases">
        <title>Genome Sequence of Candolleomyces eurysporus.</title>
        <authorList>
            <person name="Buettner E."/>
        </authorList>
    </citation>
    <scope>NUCLEOTIDE SEQUENCE</scope>
    <source>
        <strain evidence="3">VTCC 930004</strain>
    </source>
</reference>
<evidence type="ECO:0000313" key="3">
    <source>
        <dbReference type="EMBL" id="KAJ2935399.1"/>
    </source>
</evidence>
<evidence type="ECO:0000256" key="1">
    <source>
        <dbReference type="ARBA" id="ARBA00022737"/>
    </source>
</evidence>
<protein>
    <recommendedName>
        <fullName evidence="2">Nephrocystin 3-like N-terminal domain-containing protein</fullName>
    </recommendedName>
</protein>
<accession>A0A9W8JM58</accession>